<comment type="caution">
    <text evidence="7">The sequence shown here is derived from an EMBL/GenBank/DDBJ whole genome shotgun (WGS) entry which is preliminary data.</text>
</comment>
<dbReference type="EMBL" id="JACEIK010002802">
    <property type="protein sequence ID" value="MCD9638941.1"/>
    <property type="molecule type" value="Genomic_DNA"/>
</dbReference>
<evidence type="ECO:0000256" key="1">
    <source>
        <dbReference type="ARBA" id="ARBA00004370"/>
    </source>
</evidence>
<accession>A0ABS8UY06</accession>
<keyword evidence="4" id="KW-1133">Transmembrane helix</keyword>
<organism evidence="7 8">
    <name type="scientific">Datura stramonium</name>
    <name type="common">Jimsonweed</name>
    <name type="synonym">Common thornapple</name>
    <dbReference type="NCBI Taxonomy" id="4076"/>
    <lineage>
        <taxon>Eukaryota</taxon>
        <taxon>Viridiplantae</taxon>
        <taxon>Streptophyta</taxon>
        <taxon>Embryophyta</taxon>
        <taxon>Tracheophyta</taxon>
        <taxon>Spermatophyta</taxon>
        <taxon>Magnoliopsida</taxon>
        <taxon>eudicotyledons</taxon>
        <taxon>Gunneridae</taxon>
        <taxon>Pentapetalae</taxon>
        <taxon>asterids</taxon>
        <taxon>lamiids</taxon>
        <taxon>Solanales</taxon>
        <taxon>Solanaceae</taxon>
        <taxon>Solanoideae</taxon>
        <taxon>Datureae</taxon>
        <taxon>Datura</taxon>
    </lineage>
</organism>
<evidence type="ECO:0000313" key="8">
    <source>
        <dbReference type="Proteomes" id="UP000823775"/>
    </source>
</evidence>
<sequence>MGNKCTKPNNHSPRRRPAEIALGAPSPAKPKSSSISDVSPDISSYQSASRSSVEQTEVEEDCHSATDCDSISSRNLSALGDSGEMDQFHLEEIIFEGLLHSADFAIKGTDAVTCAIEEVKKNVNGFSETIEVLSQHAKKCNQNIRMA</sequence>
<dbReference type="InterPro" id="IPR007749">
    <property type="entry name" value="DUF677"/>
</dbReference>
<feature type="compositionally biased region" description="Polar residues" evidence="6">
    <location>
        <begin position="1"/>
        <end position="11"/>
    </location>
</feature>
<evidence type="ECO:0000313" key="7">
    <source>
        <dbReference type="EMBL" id="MCD9638941.1"/>
    </source>
</evidence>
<protein>
    <submittedName>
        <fullName evidence="7">Uncharacterized protein</fullName>
    </submittedName>
</protein>
<evidence type="ECO:0000256" key="5">
    <source>
        <dbReference type="ARBA" id="ARBA00023136"/>
    </source>
</evidence>
<feature type="compositionally biased region" description="Low complexity" evidence="6">
    <location>
        <begin position="24"/>
        <end position="44"/>
    </location>
</feature>
<name>A0ABS8UY06_DATST</name>
<comment type="subcellular location">
    <subcellularLocation>
        <location evidence="1">Membrane</location>
    </subcellularLocation>
</comment>
<comment type="similarity">
    <text evidence="2">Belongs to the UPF0496 family.</text>
</comment>
<keyword evidence="5" id="KW-0472">Membrane</keyword>
<evidence type="ECO:0000256" key="4">
    <source>
        <dbReference type="ARBA" id="ARBA00022989"/>
    </source>
</evidence>
<evidence type="ECO:0000256" key="6">
    <source>
        <dbReference type="SAM" id="MobiDB-lite"/>
    </source>
</evidence>
<keyword evidence="3" id="KW-0812">Transmembrane</keyword>
<gene>
    <name evidence="7" type="ORF">HAX54_023164</name>
</gene>
<dbReference type="Pfam" id="PF05055">
    <property type="entry name" value="DUF677"/>
    <property type="match status" value="1"/>
</dbReference>
<reference evidence="7 8" key="1">
    <citation type="journal article" date="2021" name="BMC Genomics">
        <title>Datura genome reveals duplications of psychoactive alkaloid biosynthetic genes and high mutation rate following tissue culture.</title>
        <authorList>
            <person name="Rajewski A."/>
            <person name="Carter-House D."/>
            <person name="Stajich J."/>
            <person name="Litt A."/>
        </authorList>
    </citation>
    <scope>NUCLEOTIDE SEQUENCE [LARGE SCALE GENOMIC DNA]</scope>
    <source>
        <strain evidence="7">AR-01</strain>
    </source>
</reference>
<evidence type="ECO:0000256" key="2">
    <source>
        <dbReference type="ARBA" id="ARBA00009074"/>
    </source>
</evidence>
<evidence type="ECO:0000256" key="3">
    <source>
        <dbReference type="ARBA" id="ARBA00022692"/>
    </source>
</evidence>
<keyword evidence="8" id="KW-1185">Reference proteome</keyword>
<feature type="region of interest" description="Disordered" evidence="6">
    <location>
        <begin position="1"/>
        <end position="68"/>
    </location>
</feature>
<dbReference type="Proteomes" id="UP000823775">
    <property type="component" value="Unassembled WGS sequence"/>
</dbReference>
<proteinExistence type="inferred from homology"/>
<feature type="compositionally biased region" description="Polar residues" evidence="6">
    <location>
        <begin position="45"/>
        <end position="55"/>
    </location>
</feature>